<evidence type="ECO:0000256" key="1">
    <source>
        <dbReference type="SAM" id="MobiDB-lite"/>
    </source>
</evidence>
<dbReference type="RefSeq" id="WP_146917546.1">
    <property type="nucleotide sequence ID" value="NZ_CP042430.1"/>
</dbReference>
<evidence type="ECO:0000313" key="2">
    <source>
        <dbReference type="EMBL" id="QEC47276.1"/>
    </source>
</evidence>
<sequence length="790" mass="87375">MPQARGPRAPRHGTPAAALLRLHHQAGNRQVAALVARRQLARRSAAPATKATWASQTTVPNKALGGEIDQLEKLDEQGLVRRREELLADASKWNDDKHKQYERSLEAIEFVAAQRGLKPIGLTGDYRMASDKLTARRRTVRLLIEEGIRQTGSLEASIDGLTHAPKEFEADFDFFRKEAKEFGDDFTRQARDIAQQMLGRSASEILDTIEDYGLRRSTAVYSANEILRGRPVDKVVEEVIKVADTQSKDDPIWTPDPENPTNDPKKMSRPRKMRISLGQYVRNLKRQQKVVKQLHLNANDMNEWDAWQKASNHLAEMWAHAEAVHPVLAAFRGGHELLEYADLENLDVTKVGSDQQMTSVLTNLFDKLADIGRIQSRISNGTLSPLSLPPVVALTKTTMFVPEGSIRAGKVNDLVDKAQDEDVLHYIAEGLLAVIVLATLIPSGGASLGVGIGLVSASLSAAYAVQDWESYKKQKILANTALDRAKALSTVEPSLLPFAIDLISLGFDGLPLVKVFAKAVELRNLVRASADSKAVKNAVAELNDLGKARGEAHLGDKALEDVNAAERDAKAGARVPDPAVPAVQALAKTEKELRAAVSSELQQLAKTAENPEWTKVWAGMDRAKFLEKYPTNKKLFGMIDRNWRLVRSPKVAEDGMVKLLKLAQKEKISAQEALERWAGGKPFNEVFGQNPKEFLEAARRPKPIVDRFFDSGTGHGQWTHVFQEFALAQEIGEDAAREFRQLLATAQGPERESLSFASQMWDAVFDEYAEGHLNSPEELGPLLQKYLGLL</sequence>
<dbReference type="AlphaFoldDB" id="A0A5B8U2N1"/>
<gene>
    <name evidence="2" type="ORF">FSW04_06525</name>
</gene>
<dbReference type="OrthoDB" id="9807535at2"/>
<evidence type="ECO:0000313" key="3">
    <source>
        <dbReference type="Proteomes" id="UP000321805"/>
    </source>
</evidence>
<dbReference type="EMBL" id="CP042430">
    <property type="protein sequence ID" value="QEC47276.1"/>
    <property type="molecule type" value="Genomic_DNA"/>
</dbReference>
<organism evidence="2 3">
    <name type="scientific">Baekduia soli</name>
    <dbReference type="NCBI Taxonomy" id="496014"/>
    <lineage>
        <taxon>Bacteria</taxon>
        <taxon>Bacillati</taxon>
        <taxon>Actinomycetota</taxon>
        <taxon>Thermoleophilia</taxon>
        <taxon>Solirubrobacterales</taxon>
        <taxon>Baekduiaceae</taxon>
        <taxon>Baekduia</taxon>
    </lineage>
</organism>
<keyword evidence="3" id="KW-1185">Reference proteome</keyword>
<dbReference type="KEGG" id="bsol:FSW04_06525"/>
<reference evidence="2 3" key="1">
    <citation type="journal article" date="2018" name="J. Microbiol.">
        <title>Baekduia soli gen. nov., sp. nov., a novel bacterium isolated from the soil of Baekdu Mountain and proposal of a novel family name, Baekduiaceae fam. nov.</title>
        <authorList>
            <person name="An D.S."/>
            <person name="Siddiqi M.Z."/>
            <person name="Kim K.H."/>
            <person name="Yu H.S."/>
            <person name="Im W.T."/>
        </authorList>
    </citation>
    <scope>NUCLEOTIDE SEQUENCE [LARGE SCALE GENOMIC DNA]</scope>
    <source>
        <strain evidence="2 3">BR7-21</strain>
    </source>
</reference>
<dbReference type="Proteomes" id="UP000321805">
    <property type="component" value="Chromosome"/>
</dbReference>
<proteinExistence type="predicted"/>
<feature type="region of interest" description="Disordered" evidence="1">
    <location>
        <begin position="247"/>
        <end position="270"/>
    </location>
</feature>
<protein>
    <submittedName>
        <fullName evidence="2">Uncharacterized protein</fullName>
    </submittedName>
</protein>
<name>A0A5B8U2N1_9ACTN</name>
<accession>A0A5B8U2N1</accession>